<reference evidence="2 3" key="1">
    <citation type="submission" date="2019-07" db="EMBL/GenBank/DDBJ databases">
        <title>Annotation for the trematode Paragonimus westermani.</title>
        <authorList>
            <person name="Choi Y.-J."/>
        </authorList>
    </citation>
    <scope>NUCLEOTIDE SEQUENCE [LARGE SCALE GENOMIC DNA]</scope>
    <source>
        <strain evidence="2">180907_Pwestermani</strain>
    </source>
</reference>
<accession>A0A8T0DEY3</accession>
<dbReference type="Proteomes" id="UP000699462">
    <property type="component" value="Unassembled WGS sequence"/>
</dbReference>
<sequence length="216" mass="24193">VTLEERLQAETGGLLLTAPPPLLPTSAVPEKKTSEEVGENATEQFGSTMESVASSELDMDMTESDLTLNETMTENNVNEKGYLSRKKSPDRQNETITELTVDSQNVKLRETNQIRSECGLKPLSKCKLSAPVRNLRSPLVEHERLIRNAVLRLLKTLSPHSLEIVIHAAERRLSRFDHLNSPQPPNGIDPHIGSLTAGYWVPSDDYDHTNYMDYSR</sequence>
<keyword evidence="3" id="KW-1185">Reference proteome</keyword>
<proteinExistence type="predicted"/>
<comment type="caution">
    <text evidence="2">The sequence shown here is derived from an EMBL/GenBank/DDBJ whole genome shotgun (WGS) entry which is preliminary data.</text>
</comment>
<evidence type="ECO:0000313" key="2">
    <source>
        <dbReference type="EMBL" id="KAF8565351.1"/>
    </source>
</evidence>
<feature type="non-terminal residue" evidence="2">
    <location>
        <position position="216"/>
    </location>
</feature>
<dbReference type="AlphaFoldDB" id="A0A8T0DEY3"/>
<gene>
    <name evidence="2" type="ORF">P879_03447</name>
</gene>
<dbReference type="EMBL" id="JTDF01006930">
    <property type="protein sequence ID" value="KAF8565351.1"/>
    <property type="molecule type" value="Genomic_DNA"/>
</dbReference>
<name>A0A8T0DEY3_9TREM</name>
<protein>
    <submittedName>
        <fullName evidence="2">Uncharacterized protein</fullName>
    </submittedName>
</protein>
<organism evidence="2 3">
    <name type="scientific">Paragonimus westermani</name>
    <dbReference type="NCBI Taxonomy" id="34504"/>
    <lineage>
        <taxon>Eukaryota</taxon>
        <taxon>Metazoa</taxon>
        <taxon>Spiralia</taxon>
        <taxon>Lophotrochozoa</taxon>
        <taxon>Platyhelminthes</taxon>
        <taxon>Trematoda</taxon>
        <taxon>Digenea</taxon>
        <taxon>Plagiorchiida</taxon>
        <taxon>Troglotremata</taxon>
        <taxon>Troglotrematidae</taxon>
        <taxon>Paragonimus</taxon>
    </lineage>
</organism>
<evidence type="ECO:0000256" key="1">
    <source>
        <dbReference type="SAM" id="MobiDB-lite"/>
    </source>
</evidence>
<dbReference type="OrthoDB" id="1517790at2759"/>
<evidence type="ECO:0000313" key="3">
    <source>
        <dbReference type="Proteomes" id="UP000699462"/>
    </source>
</evidence>
<feature type="region of interest" description="Disordered" evidence="1">
    <location>
        <begin position="1"/>
        <end position="47"/>
    </location>
</feature>